<feature type="transmembrane region" description="Helical" evidence="5">
    <location>
        <begin position="16"/>
        <end position="35"/>
    </location>
</feature>
<evidence type="ECO:0000256" key="4">
    <source>
        <dbReference type="ARBA" id="ARBA00023136"/>
    </source>
</evidence>
<keyword evidence="7" id="KW-1185">Reference proteome</keyword>
<evidence type="ECO:0000313" key="7">
    <source>
        <dbReference type="Proteomes" id="UP000256964"/>
    </source>
</evidence>
<organism evidence="6 7">
    <name type="scientific">Lentinus brumalis</name>
    <dbReference type="NCBI Taxonomy" id="2498619"/>
    <lineage>
        <taxon>Eukaryota</taxon>
        <taxon>Fungi</taxon>
        <taxon>Dikarya</taxon>
        <taxon>Basidiomycota</taxon>
        <taxon>Agaricomycotina</taxon>
        <taxon>Agaricomycetes</taxon>
        <taxon>Polyporales</taxon>
        <taxon>Polyporaceae</taxon>
        <taxon>Lentinus</taxon>
    </lineage>
</organism>
<proteinExistence type="predicted"/>
<dbReference type="Pfam" id="PF14880">
    <property type="entry name" value="COX14"/>
    <property type="match status" value="1"/>
</dbReference>
<reference evidence="6 7" key="1">
    <citation type="journal article" date="2018" name="Biotechnol. Biofuels">
        <title>Integrative visual omics of the white-rot fungus Polyporus brumalis exposes the biotechnological potential of its oxidative enzymes for delignifying raw plant biomass.</title>
        <authorList>
            <person name="Miyauchi S."/>
            <person name="Rancon A."/>
            <person name="Drula E."/>
            <person name="Hage H."/>
            <person name="Chaduli D."/>
            <person name="Favel A."/>
            <person name="Grisel S."/>
            <person name="Henrissat B."/>
            <person name="Herpoel-Gimbert I."/>
            <person name="Ruiz-Duenas F.J."/>
            <person name="Chevret D."/>
            <person name="Hainaut M."/>
            <person name="Lin J."/>
            <person name="Wang M."/>
            <person name="Pangilinan J."/>
            <person name="Lipzen A."/>
            <person name="Lesage-Meessen L."/>
            <person name="Navarro D."/>
            <person name="Riley R."/>
            <person name="Grigoriev I.V."/>
            <person name="Zhou S."/>
            <person name="Raouche S."/>
            <person name="Rosso M.N."/>
        </authorList>
    </citation>
    <scope>NUCLEOTIDE SEQUENCE [LARGE SCALE GENOMIC DNA]</scope>
    <source>
        <strain evidence="6 7">BRFM 1820</strain>
    </source>
</reference>
<gene>
    <name evidence="6" type="ORF">OH76DRAFT_1366293</name>
</gene>
<dbReference type="STRING" id="139420.A0A371CJG8"/>
<dbReference type="EMBL" id="KZ857557">
    <property type="protein sequence ID" value="RDX40413.1"/>
    <property type="molecule type" value="Genomic_DNA"/>
</dbReference>
<dbReference type="GO" id="GO:0016020">
    <property type="term" value="C:membrane"/>
    <property type="evidence" value="ECO:0007669"/>
    <property type="project" value="UniProtKB-SubCell"/>
</dbReference>
<dbReference type="AlphaFoldDB" id="A0A371CJG8"/>
<keyword evidence="3 5" id="KW-1133">Transmembrane helix</keyword>
<keyword evidence="2 5" id="KW-0812">Transmembrane</keyword>
<evidence type="ECO:0000256" key="5">
    <source>
        <dbReference type="SAM" id="Phobius"/>
    </source>
</evidence>
<dbReference type="InterPro" id="IPR029208">
    <property type="entry name" value="COX14"/>
</dbReference>
<evidence type="ECO:0000256" key="1">
    <source>
        <dbReference type="ARBA" id="ARBA00004167"/>
    </source>
</evidence>
<evidence type="ECO:0000313" key="6">
    <source>
        <dbReference type="EMBL" id="RDX40413.1"/>
    </source>
</evidence>
<dbReference type="OrthoDB" id="7961613at2759"/>
<protein>
    <submittedName>
        <fullName evidence="6">Uncharacterized protein</fullName>
    </submittedName>
</protein>
<evidence type="ECO:0000256" key="2">
    <source>
        <dbReference type="ARBA" id="ARBA00022692"/>
    </source>
</evidence>
<comment type="subcellular location">
    <subcellularLocation>
        <location evidence="1">Membrane</location>
        <topology evidence="1">Single-pass membrane protein</topology>
    </subcellularLocation>
</comment>
<name>A0A371CJG8_9APHY</name>
<evidence type="ECO:0000256" key="3">
    <source>
        <dbReference type="ARBA" id="ARBA00022989"/>
    </source>
</evidence>
<sequence length="89" mass="9514">MAIRTRLSIADMLHRGFVWSLFGVSVWGIVMIGVVHRNTLAAGRGAFALAKQEALAKTVPVASEVREEKNEVALAEAAQAALKARSNPS</sequence>
<dbReference type="Proteomes" id="UP000256964">
    <property type="component" value="Unassembled WGS sequence"/>
</dbReference>
<accession>A0A371CJG8</accession>
<keyword evidence="4 5" id="KW-0472">Membrane</keyword>